<accession>A0A068RHG1</accession>
<evidence type="ECO:0000313" key="2">
    <source>
        <dbReference type="Proteomes" id="UP000027586"/>
    </source>
</evidence>
<evidence type="ECO:0000313" key="1">
    <source>
        <dbReference type="EMBL" id="CDH49603.1"/>
    </source>
</evidence>
<reference evidence="1" key="1">
    <citation type="submission" date="2013-08" db="EMBL/GenBank/DDBJ databases">
        <title>Gene expansion shapes genome architecture in the human pathogen Lichtheimia corymbifera: an evolutionary genomics analysis in the ancient terrestrial Mucorales (Mucoromycotina).</title>
        <authorList>
            <person name="Schwartze V.U."/>
            <person name="Winter S."/>
            <person name="Shelest E."/>
            <person name="Marcet-Houben M."/>
            <person name="Horn F."/>
            <person name="Wehner S."/>
            <person name="Hoffmann K."/>
            <person name="Riege K."/>
            <person name="Sammeth M."/>
            <person name="Nowrousian M."/>
            <person name="Valiante V."/>
            <person name="Linde J."/>
            <person name="Jacobsen I.D."/>
            <person name="Marz M."/>
            <person name="Brakhage A.A."/>
            <person name="Gabaldon T."/>
            <person name="Bocker S."/>
            <person name="Voigt K."/>
        </authorList>
    </citation>
    <scope>NUCLEOTIDE SEQUENCE [LARGE SCALE GENOMIC DNA]</scope>
    <source>
        <strain evidence="1">FSU 9682</strain>
    </source>
</reference>
<dbReference type="EMBL" id="CBTN010000003">
    <property type="protein sequence ID" value="CDH49603.1"/>
    <property type="molecule type" value="Genomic_DNA"/>
</dbReference>
<dbReference type="AlphaFoldDB" id="A0A068RHG1"/>
<dbReference type="Proteomes" id="UP000027586">
    <property type="component" value="Unassembled WGS sequence"/>
</dbReference>
<protein>
    <submittedName>
        <fullName evidence="1">Uncharacterized protein</fullName>
    </submittedName>
</protein>
<sequence>MSYLKLPFTYIKVEFEHILYHFAPVQCANRHCRKTCYVKAAAMLFYDPDDPQRPWDGCQFLFMTNCHMTAMLYCMTSRSKRNLPYG</sequence>
<dbReference type="VEuPathDB" id="FungiDB:LCOR_01341.1"/>
<name>A0A068RHG1_9FUNG</name>
<gene>
    <name evidence="1" type="ORF">LCOR_01341.1</name>
</gene>
<proteinExistence type="predicted"/>
<organism evidence="1 2">
    <name type="scientific">Lichtheimia corymbifera JMRC:FSU:9682</name>
    <dbReference type="NCBI Taxonomy" id="1263082"/>
    <lineage>
        <taxon>Eukaryota</taxon>
        <taxon>Fungi</taxon>
        <taxon>Fungi incertae sedis</taxon>
        <taxon>Mucoromycota</taxon>
        <taxon>Mucoromycotina</taxon>
        <taxon>Mucoromycetes</taxon>
        <taxon>Mucorales</taxon>
        <taxon>Lichtheimiaceae</taxon>
        <taxon>Lichtheimia</taxon>
    </lineage>
</organism>
<comment type="caution">
    <text evidence="1">The sequence shown here is derived from an EMBL/GenBank/DDBJ whole genome shotgun (WGS) entry which is preliminary data.</text>
</comment>
<keyword evidence="2" id="KW-1185">Reference proteome</keyword>